<sequence>MKVLCYSVRLESLTSISEKAYLATAFDGSEAILPKSKVFGQDYSVSKSEAYWISEWILKQKDLQYSGKKEAWFDSVTRKMLPSYKIEKHDPKKINPVKNNIIEDLKK</sequence>
<evidence type="ECO:0000313" key="1">
    <source>
        <dbReference type="EMBL" id="AIX11862.1"/>
    </source>
</evidence>
<name>A0A0A0YPL4_9CAUD</name>
<keyword evidence="2" id="KW-1185">Reference proteome</keyword>
<dbReference type="GeneID" id="24405075"/>
<dbReference type="EMBL" id="KM873719">
    <property type="protein sequence ID" value="AIX11862.1"/>
    <property type="molecule type" value="Genomic_DNA"/>
</dbReference>
<dbReference type="OrthoDB" id="16237at10239"/>
<dbReference type="KEGG" id="vg:24405075"/>
<dbReference type="Proteomes" id="UP000030329">
    <property type="component" value="Segment"/>
</dbReference>
<organism evidence="1 2">
    <name type="scientific">Flavobacterium phage FCL-2</name>
    <dbReference type="NCBI Taxonomy" id="908819"/>
    <lineage>
        <taxon>Viruses</taxon>
        <taxon>Duplodnaviria</taxon>
        <taxon>Heunggongvirae</taxon>
        <taxon>Uroviricota</taxon>
        <taxon>Caudoviricetes</taxon>
        <taxon>Ficleduovirus</taxon>
        <taxon>Ficleduovirus FCL2</taxon>
    </lineage>
</organism>
<reference evidence="1 2" key="1">
    <citation type="journal article" date="2015" name="Front. Microbiol.">
        <title>The use of phage FCL-2 as an alternative to chemotherapy against columnaris disease in aquaculture.</title>
        <authorList>
            <person name="Laanto E."/>
            <person name="Bamford J.K."/>
            <person name="Ravantti J.J."/>
            <person name="Sundberg L.R."/>
        </authorList>
    </citation>
    <scope>NUCLEOTIDE SEQUENCE [LARGE SCALE GENOMIC DNA]</scope>
</reference>
<proteinExistence type="predicted"/>
<protein>
    <submittedName>
        <fullName evidence="1">Uncharacterized protein</fullName>
    </submittedName>
</protein>
<accession>A0A0A0YPL4</accession>
<dbReference type="RefSeq" id="YP_009140508.1">
    <property type="nucleotide sequence ID" value="NC_027125.1"/>
</dbReference>
<evidence type="ECO:0000313" key="2">
    <source>
        <dbReference type="Proteomes" id="UP000030329"/>
    </source>
</evidence>